<sequence length="497" mass="54229">MGEILLAIDQGTTSTRVLAFDAEQLTVKAVHQIPLKQYYPSNGWVEHDAEEIWQATVTCLKTVLEQLSETTDSDTPTSIGITNQRETTVLWDRKTGHPVHKAIVWQDRRTASHCEELSKDTRLLKAVKEQTGLLLDPYFSATKIAWILDTHPDLRQQAQNGDILFGNIESYILYRLTHGGSHKTDATNASRTMLCDIRQGTWSEDLLNVFDIPKTMMPEICDNTHNFGSISSGLPGAGLPIYGMVGDQQAAAIGQACTQKGSIKSTYGTGCFLLENTGQQLVYSQNRLLTTIAYQTVGIRSYALEGSIFNAGTVIQWLRDDLGILKSASESETIVSELGSTDGVYFVPAFTGMGAPHWDADARGMITGLTRDSKASHIIRAGLESVVYQTNDLISALIKDGASKPGIIRIDGGMAANDWFAQFLANICDVRVEVPRSLEATAIGAALCAGVGEGRWPTLADAAKTATMEKSFKPVMTNDERQNLLSGWHKAVARCLL</sequence>
<dbReference type="Proteomes" id="UP000630923">
    <property type="component" value="Unassembled WGS sequence"/>
</dbReference>
<dbReference type="NCBIfam" id="NF000756">
    <property type="entry name" value="PRK00047.1"/>
    <property type="match status" value="1"/>
</dbReference>
<keyword evidence="6 13" id="KW-0418">Kinase</keyword>
<protein>
    <recommendedName>
        <fullName evidence="3">glycerol kinase</fullName>
        <ecNumber evidence="3">2.7.1.30</ecNumber>
    </recommendedName>
    <alternativeName>
        <fullName evidence="9">ATP:glycerol 3-phosphotransferase</fullName>
    </alternativeName>
</protein>
<dbReference type="EMBL" id="BNCI01000002">
    <property type="protein sequence ID" value="GHF27935.1"/>
    <property type="molecule type" value="Genomic_DNA"/>
</dbReference>
<evidence type="ECO:0000256" key="7">
    <source>
        <dbReference type="ARBA" id="ARBA00022798"/>
    </source>
</evidence>
<evidence type="ECO:0000256" key="4">
    <source>
        <dbReference type="ARBA" id="ARBA00022679"/>
    </source>
</evidence>
<keyword evidence="14" id="KW-1185">Reference proteome</keyword>
<gene>
    <name evidence="13" type="primary">glpK</name>
    <name evidence="13" type="ORF">GCM10017044_23880</name>
</gene>
<comment type="similarity">
    <text evidence="2">Belongs to the FGGY kinase family.</text>
</comment>
<dbReference type="GO" id="GO:0019563">
    <property type="term" value="P:glycerol catabolic process"/>
    <property type="evidence" value="ECO:0007669"/>
    <property type="project" value="TreeGrafter"/>
</dbReference>
<evidence type="ECO:0000256" key="9">
    <source>
        <dbReference type="ARBA" id="ARBA00043149"/>
    </source>
</evidence>
<dbReference type="CDD" id="cd07786">
    <property type="entry name" value="FGGY_EcGK_like"/>
    <property type="match status" value="1"/>
</dbReference>
<evidence type="ECO:0000256" key="5">
    <source>
        <dbReference type="ARBA" id="ARBA00022741"/>
    </source>
</evidence>
<reference evidence="13" key="2">
    <citation type="submission" date="2020-09" db="EMBL/GenBank/DDBJ databases">
        <authorList>
            <person name="Sun Q."/>
            <person name="Kim S."/>
        </authorList>
    </citation>
    <scope>NUCLEOTIDE SEQUENCE</scope>
    <source>
        <strain evidence="13">KCTC 42590</strain>
    </source>
</reference>
<evidence type="ECO:0000256" key="8">
    <source>
        <dbReference type="ARBA" id="ARBA00022840"/>
    </source>
</evidence>
<accession>A0A919E9S9</accession>
<dbReference type="Gene3D" id="3.30.420.40">
    <property type="match status" value="2"/>
</dbReference>
<name>A0A919E9S9_9PROT</name>
<dbReference type="InterPro" id="IPR018485">
    <property type="entry name" value="FGGY_C"/>
</dbReference>
<dbReference type="FunFam" id="3.30.420.40:FF:000008">
    <property type="entry name" value="Glycerol kinase"/>
    <property type="match status" value="1"/>
</dbReference>
<dbReference type="NCBIfam" id="TIGR01311">
    <property type="entry name" value="glycerol_kin"/>
    <property type="match status" value="1"/>
</dbReference>
<dbReference type="PIRSF" id="PIRSF000538">
    <property type="entry name" value="GlpK"/>
    <property type="match status" value="1"/>
</dbReference>
<dbReference type="InterPro" id="IPR005999">
    <property type="entry name" value="Glycerol_kin"/>
</dbReference>
<feature type="domain" description="Carbohydrate kinase FGGY N-terminal" evidence="11">
    <location>
        <begin position="5"/>
        <end position="254"/>
    </location>
</feature>
<dbReference type="Pfam" id="PF02782">
    <property type="entry name" value="FGGY_C"/>
    <property type="match status" value="1"/>
</dbReference>
<dbReference type="Pfam" id="PF00370">
    <property type="entry name" value="FGGY_N"/>
    <property type="match status" value="1"/>
</dbReference>
<keyword evidence="4" id="KW-0808">Transferase</keyword>
<evidence type="ECO:0000256" key="1">
    <source>
        <dbReference type="ARBA" id="ARBA00005190"/>
    </source>
</evidence>
<dbReference type="FunFam" id="3.30.420.40:FF:000007">
    <property type="entry name" value="Glycerol kinase"/>
    <property type="match status" value="1"/>
</dbReference>
<evidence type="ECO:0000256" key="10">
    <source>
        <dbReference type="ARBA" id="ARBA00052101"/>
    </source>
</evidence>
<evidence type="ECO:0000256" key="6">
    <source>
        <dbReference type="ARBA" id="ARBA00022777"/>
    </source>
</evidence>
<dbReference type="GO" id="GO:0005829">
    <property type="term" value="C:cytosol"/>
    <property type="evidence" value="ECO:0007669"/>
    <property type="project" value="TreeGrafter"/>
</dbReference>
<dbReference type="GO" id="GO:0004370">
    <property type="term" value="F:glycerol kinase activity"/>
    <property type="evidence" value="ECO:0007669"/>
    <property type="project" value="UniProtKB-EC"/>
</dbReference>
<dbReference type="InterPro" id="IPR018484">
    <property type="entry name" value="FGGY_N"/>
</dbReference>
<keyword evidence="5" id="KW-0547">Nucleotide-binding</keyword>
<evidence type="ECO:0000313" key="13">
    <source>
        <dbReference type="EMBL" id="GHF27935.1"/>
    </source>
</evidence>
<feature type="domain" description="Carbohydrate kinase FGGY C-terminal" evidence="12">
    <location>
        <begin position="265"/>
        <end position="451"/>
    </location>
</feature>
<dbReference type="InterPro" id="IPR000577">
    <property type="entry name" value="Carb_kinase_FGGY"/>
</dbReference>
<dbReference type="EC" id="2.7.1.30" evidence="3"/>
<dbReference type="AlphaFoldDB" id="A0A919E9S9"/>
<keyword evidence="7" id="KW-0319">Glycerol metabolism</keyword>
<comment type="caution">
    <text evidence="13">The sequence shown here is derived from an EMBL/GenBank/DDBJ whole genome shotgun (WGS) entry which is preliminary data.</text>
</comment>
<comment type="catalytic activity">
    <reaction evidence="10">
        <text>glycerol + ATP = sn-glycerol 3-phosphate + ADP + H(+)</text>
        <dbReference type="Rhea" id="RHEA:21644"/>
        <dbReference type="ChEBI" id="CHEBI:15378"/>
        <dbReference type="ChEBI" id="CHEBI:17754"/>
        <dbReference type="ChEBI" id="CHEBI:30616"/>
        <dbReference type="ChEBI" id="CHEBI:57597"/>
        <dbReference type="ChEBI" id="CHEBI:456216"/>
        <dbReference type="EC" id="2.7.1.30"/>
    </reaction>
</comment>
<dbReference type="SUPFAM" id="SSF53067">
    <property type="entry name" value="Actin-like ATPase domain"/>
    <property type="match status" value="2"/>
</dbReference>
<comment type="pathway">
    <text evidence="1">Polyol metabolism; glycerol degradation via glycerol kinase pathway; sn-glycerol 3-phosphate from glycerol: step 1/1.</text>
</comment>
<dbReference type="PANTHER" id="PTHR10196:SF78">
    <property type="entry name" value="GLYCEROL KINASE"/>
    <property type="match status" value="1"/>
</dbReference>
<evidence type="ECO:0000256" key="2">
    <source>
        <dbReference type="ARBA" id="ARBA00009156"/>
    </source>
</evidence>
<dbReference type="GO" id="GO:0006072">
    <property type="term" value="P:glycerol-3-phosphate metabolic process"/>
    <property type="evidence" value="ECO:0007669"/>
    <property type="project" value="InterPro"/>
</dbReference>
<reference evidence="13" key="1">
    <citation type="journal article" date="2014" name="Int. J. Syst. Evol. Microbiol.">
        <title>Complete genome sequence of Corynebacterium casei LMG S-19264T (=DSM 44701T), isolated from a smear-ripened cheese.</title>
        <authorList>
            <consortium name="US DOE Joint Genome Institute (JGI-PGF)"/>
            <person name="Walter F."/>
            <person name="Albersmeier A."/>
            <person name="Kalinowski J."/>
            <person name="Ruckert C."/>
        </authorList>
    </citation>
    <scope>NUCLEOTIDE SEQUENCE</scope>
    <source>
        <strain evidence="13">KCTC 42590</strain>
    </source>
</reference>
<evidence type="ECO:0000259" key="12">
    <source>
        <dbReference type="Pfam" id="PF02782"/>
    </source>
</evidence>
<keyword evidence="8" id="KW-0067">ATP-binding</keyword>
<dbReference type="PANTHER" id="PTHR10196">
    <property type="entry name" value="SUGAR KINASE"/>
    <property type="match status" value="1"/>
</dbReference>
<organism evidence="13 14">
    <name type="scientific">Kordiimonas sediminis</name>
    <dbReference type="NCBI Taxonomy" id="1735581"/>
    <lineage>
        <taxon>Bacteria</taxon>
        <taxon>Pseudomonadati</taxon>
        <taxon>Pseudomonadota</taxon>
        <taxon>Alphaproteobacteria</taxon>
        <taxon>Kordiimonadales</taxon>
        <taxon>Kordiimonadaceae</taxon>
        <taxon>Kordiimonas</taxon>
    </lineage>
</organism>
<dbReference type="InterPro" id="IPR043129">
    <property type="entry name" value="ATPase_NBD"/>
</dbReference>
<evidence type="ECO:0000313" key="14">
    <source>
        <dbReference type="Proteomes" id="UP000630923"/>
    </source>
</evidence>
<proteinExistence type="inferred from homology"/>
<dbReference type="RefSeq" id="WP_191253248.1">
    <property type="nucleotide sequence ID" value="NZ_BNCI01000002.1"/>
</dbReference>
<evidence type="ECO:0000256" key="3">
    <source>
        <dbReference type="ARBA" id="ARBA00012099"/>
    </source>
</evidence>
<dbReference type="GO" id="GO:0005524">
    <property type="term" value="F:ATP binding"/>
    <property type="evidence" value="ECO:0007669"/>
    <property type="project" value="UniProtKB-KW"/>
</dbReference>
<evidence type="ECO:0000259" key="11">
    <source>
        <dbReference type="Pfam" id="PF00370"/>
    </source>
</evidence>